<proteinExistence type="predicted"/>
<dbReference type="AlphaFoldDB" id="F3QWK4"/>
<dbReference type="Proteomes" id="UP000005546">
    <property type="component" value="Unassembled WGS sequence"/>
</dbReference>
<reference evidence="1 2" key="1">
    <citation type="submission" date="2011-02" db="EMBL/GenBank/DDBJ databases">
        <authorList>
            <person name="Weinstock G."/>
            <person name="Sodergren E."/>
            <person name="Clifton S."/>
            <person name="Fulton L."/>
            <person name="Fulton B."/>
            <person name="Courtney L."/>
            <person name="Fronick C."/>
            <person name="Harrison M."/>
            <person name="Strong C."/>
            <person name="Farmer C."/>
            <person name="Delahaunty K."/>
            <person name="Markovic C."/>
            <person name="Hall O."/>
            <person name="Minx P."/>
            <person name="Tomlinson C."/>
            <person name="Mitreva M."/>
            <person name="Hou S."/>
            <person name="Chen J."/>
            <person name="Wollam A."/>
            <person name="Pepin K.H."/>
            <person name="Johnson M."/>
            <person name="Bhonagiri V."/>
            <person name="Zhang X."/>
            <person name="Suruliraj S."/>
            <person name="Warren W."/>
            <person name="Chinwalla A."/>
            <person name="Mardis E.R."/>
            <person name="Wilson R.K."/>
        </authorList>
    </citation>
    <scope>NUCLEOTIDE SEQUENCE [LARGE SCALE GENOMIC DNA]</scope>
    <source>
        <strain evidence="1 2">YIT 11841</strain>
    </source>
</reference>
<dbReference type="HOGENOM" id="CLU_2808562_0_0_10"/>
<dbReference type="STRING" id="762982.HMPREF9442_02586"/>
<sequence>MRTPSINFQKLMEGVLLFVYFYLSREAGYFKSYLPFSKISFNEGFESLPGEFGVYEASFACLVEGMQ</sequence>
<name>F3QWK4_9BACT</name>
<organism evidence="1 2">
    <name type="scientific">Paraprevotella xylaniphila YIT 11841</name>
    <dbReference type="NCBI Taxonomy" id="762982"/>
    <lineage>
        <taxon>Bacteria</taxon>
        <taxon>Pseudomonadati</taxon>
        <taxon>Bacteroidota</taxon>
        <taxon>Bacteroidia</taxon>
        <taxon>Bacteroidales</taxon>
        <taxon>Prevotellaceae</taxon>
        <taxon>Paraprevotella</taxon>
    </lineage>
</organism>
<evidence type="ECO:0000313" key="2">
    <source>
        <dbReference type="Proteomes" id="UP000005546"/>
    </source>
</evidence>
<comment type="caution">
    <text evidence="1">The sequence shown here is derived from an EMBL/GenBank/DDBJ whole genome shotgun (WGS) entry which is preliminary data.</text>
</comment>
<keyword evidence="2" id="KW-1185">Reference proteome</keyword>
<protein>
    <submittedName>
        <fullName evidence="1">Uncharacterized protein</fullName>
    </submittedName>
</protein>
<dbReference type="EMBL" id="AFBR01000073">
    <property type="protein sequence ID" value="EGG51909.1"/>
    <property type="molecule type" value="Genomic_DNA"/>
</dbReference>
<evidence type="ECO:0000313" key="1">
    <source>
        <dbReference type="EMBL" id="EGG51909.1"/>
    </source>
</evidence>
<accession>F3QWK4</accession>
<gene>
    <name evidence="1" type="ORF">HMPREF9442_02586</name>
</gene>